<dbReference type="GO" id="GO:0016757">
    <property type="term" value="F:glycosyltransferase activity"/>
    <property type="evidence" value="ECO:0007669"/>
    <property type="project" value="UniProtKB-KW"/>
</dbReference>
<organism evidence="2 3">
    <name type="scientific">Cytobacillus mangrovibacter</name>
    <dbReference type="NCBI Taxonomy" id="3299024"/>
    <lineage>
        <taxon>Bacteria</taxon>
        <taxon>Bacillati</taxon>
        <taxon>Bacillota</taxon>
        <taxon>Bacilli</taxon>
        <taxon>Bacillales</taxon>
        <taxon>Bacillaceae</taxon>
        <taxon>Cytobacillus</taxon>
    </lineage>
</organism>
<proteinExistence type="predicted"/>
<protein>
    <submittedName>
        <fullName evidence="2">Glycosyltransferase</fullName>
        <ecNumber evidence="2">2.4.-.-</ecNumber>
    </submittedName>
</protein>
<keyword evidence="2" id="KW-0328">Glycosyltransferase</keyword>
<comment type="caution">
    <text evidence="2">The sequence shown here is derived from an EMBL/GenBank/DDBJ whole genome shotgun (WGS) entry which is preliminary data.</text>
</comment>
<dbReference type="Pfam" id="PF13524">
    <property type="entry name" value="Glyco_trans_1_2"/>
    <property type="match status" value="1"/>
</dbReference>
<feature type="domain" description="Spore protein YkvP/CgeB glycosyl transferase-like" evidence="1">
    <location>
        <begin position="187"/>
        <end position="311"/>
    </location>
</feature>
<evidence type="ECO:0000313" key="2">
    <source>
        <dbReference type="EMBL" id="MFE8695018.1"/>
    </source>
</evidence>
<dbReference type="RefSeq" id="WP_389214395.1">
    <property type="nucleotide sequence ID" value="NZ_JBIACJ010000001.1"/>
</dbReference>
<keyword evidence="3" id="KW-1185">Reference proteome</keyword>
<accession>A0ABW6JW93</accession>
<evidence type="ECO:0000313" key="3">
    <source>
        <dbReference type="Proteomes" id="UP001601058"/>
    </source>
</evidence>
<dbReference type="EMBL" id="JBIACJ010000001">
    <property type="protein sequence ID" value="MFE8695018.1"/>
    <property type="molecule type" value="Genomic_DNA"/>
</dbReference>
<keyword evidence="2" id="KW-0808">Transferase</keyword>
<dbReference type="EC" id="2.4.-.-" evidence="2"/>
<reference evidence="2 3" key="1">
    <citation type="submission" date="2024-08" db="EMBL/GenBank/DDBJ databases">
        <title>Two novel Cytobacillus novel species.</title>
        <authorList>
            <person name="Liu G."/>
        </authorList>
    </citation>
    <scope>NUCLEOTIDE SEQUENCE [LARGE SCALE GENOMIC DNA]</scope>
    <source>
        <strain evidence="2 3">FJAT-53684</strain>
    </source>
</reference>
<dbReference type="Proteomes" id="UP001601058">
    <property type="component" value="Unassembled WGS sequence"/>
</dbReference>
<gene>
    <name evidence="2" type="ORF">ACFYKT_01450</name>
</gene>
<sequence length="325" mass="38478">MNPKLKTLILIKPFWRNMAKHKPKFGVLKQFEEYSDVVYWHQNGEIKTILKMLEEKNGFIPDFILYYDLNLAPKIKGLGEITIPKGLYIIDLNESRITLLKHFINNNKIDLLFSVTKQRFHAVFPDFKEKFRWLPWSVDQEVFKDWKKEKDIKFLLMGLLHYGPESRVAKGIYSFREEVLRKMGNVDGFVFHTHPGHFVGYRHNAMVNEKYAQEINRAEIFFTCGSRYKYPVIKFFEVLACKTLLLAESNQDIVDLGFKDKDNFIACTKEDFMDLAAYYSENQFEREKIANEGLNLIHNFHTDEIRAKELFEYILDFLGSNRIVN</sequence>
<evidence type="ECO:0000259" key="1">
    <source>
        <dbReference type="Pfam" id="PF13524"/>
    </source>
</evidence>
<dbReference type="InterPro" id="IPR055259">
    <property type="entry name" value="YkvP/CgeB_Glyco_trans-like"/>
</dbReference>
<name>A0ABW6JW93_9BACI</name>